<feature type="transmembrane region" description="Helical" evidence="6">
    <location>
        <begin position="807"/>
        <end position="829"/>
    </location>
</feature>
<feature type="domain" description="ABC3 transporter permease C-terminal" evidence="7">
    <location>
        <begin position="378"/>
        <end position="492"/>
    </location>
</feature>
<evidence type="ECO:0000313" key="9">
    <source>
        <dbReference type="EMBL" id="GCC50634.1"/>
    </source>
</evidence>
<dbReference type="InterPro" id="IPR050250">
    <property type="entry name" value="Macrolide_Exporter_MacB"/>
</dbReference>
<evidence type="ECO:0000256" key="5">
    <source>
        <dbReference type="ARBA" id="ARBA00023136"/>
    </source>
</evidence>
<evidence type="ECO:0000256" key="1">
    <source>
        <dbReference type="ARBA" id="ARBA00004651"/>
    </source>
</evidence>
<evidence type="ECO:0000256" key="3">
    <source>
        <dbReference type="ARBA" id="ARBA00022692"/>
    </source>
</evidence>
<dbReference type="RefSeq" id="WP_218022357.1">
    <property type="nucleotide sequence ID" value="NZ_BHXQ01000001.1"/>
</dbReference>
<dbReference type="EMBL" id="BHXQ01000001">
    <property type="protein sequence ID" value="GCC50634.1"/>
    <property type="molecule type" value="Genomic_DNA"/>
</dbReference>
<dbReference type="InterPro" id="IPR047699">
    <property type="entry name" value="Permease_put_prefix"/>
</dbReference>
<dbReference type="Pfam" id="PF12704">
    <property type="entry name" value="MacB_PCD"/>
    <property type="match status" value="1"/>
</dbReference>
<evidence type="ECO:0000259" key="8">
    <source>
        <dbReference type="Pfam" id="PF12704"/>
    </source>
</evidence>
<accession>A0A401U6P7</accession>
<dbReference type="PANTHER" id="PTHR30572:SF18">
    <property type="entry name" value="ABC-TYPE MACROLIDE FAMILY EXPORT SYSTEM PERMEASE COMPONENT 2"/>
    <property type="match status" value="1"/>
</dbReference>
<keyword evidence="4 6" id="KW-1133">Transmembrane helix</keyword>
<feature type="transmembrane region" description="Helical" evidence="6">
    <location>
        <begin position="763"/>
        <end position="786"/>
    </location>
</feature>
<dbReference type="PANTHER" id="PTHR30572">
    <property type="entry name" value="MEMBRANE COMPONENT OF TRANSPORTER-RELATED"/>
    <property type="match status" value="1"/>
</dbReference>
<comment type="subcellular location">
    <subcellularLocation>
        <location evidence="1">Cell membrane</location>
        <topology evidence="1">Multi-pass membrane protein</topology>
    </subcellularLocation>
</comment>
<evidence type="ECO:0000259" key="7">
    <source>
        <dbReference type="Pfam" id="PF02687"/>
    </source>
</evidence>
<feature type="transmembrane region" description="Helical" evidence="6">
    <location>
        <begin position="428"/>
        <end position="449"/>
    </location>
</feature>
<dbReference type="InterPro" id="IPR003838">
    <property type="entry name" value="ABC3_permease_C"/>
</dbReference>
<keyword evidence="2" id="KW-1003">Cell membrane</keyword>
<dbReference type="NCBIfam" id="NF038404">
    <property type="entry name" value="perm_prefix_2"/>
    <property type="match status" value="1"/>
</dbReference>
<keyword evidence="5 6" id="KW-0472">Membrane</keyword>
<comment type="caution">
    <text evidence="9">The sequence shown here is derived from an EMBL/GenBank/DDBJ whole genome shotgun (WGS) entry which is preliminary data.</text>
</comment>
<dbReference type="AlphaFoldDB" id="A0A401U6P7"/>
<feature type="domain" description="MacB-like periplasmic core" evidence="8">
    <location>
        <begin position="99"/>
        <end position="298"/>
    </location>
</feature>
<feature type="transmembrane region" description="Helical" evidence="6">
    <location>
        <begin position="511"/>
        <end position="535"/>
    </location>
</feature>
<protein>
    <submittedName>
        <fullName evidence="9">ABC transporter permease</fullName>
    </submittedName>
</protein>
<feature type="domain" description="ABC3 transporter permease C-terminal" evidence="7">
    <location>
        <begin position="766"/>
        <end position="878"/>
    </location>
</feature>
<dbReference type="Proteomes" id="UP000288227">
    <property type="component" value="Unassembled WGS sequence"/>
</dbReference>
<organism evidence="9 10">
    <name type="scientific">Chryseotalea sanaruensis</name>
    <dbReference type="NCBI Taxonomy" id="2482724"/>
    <lineage>
        <taxon>Bacteria</taxon>
        <taxon>Pseudomonadati</taxon>
        <taxon>Bacteroidota</taxon>
        <taxon>Cytophagia</taxon>
        <taxon>Cytophagales</taxon>
        <taxon>Chryseotaleaceae</taxon>
        <taxon>Chryseotalea</taxon>
    </lineage>
</organism>
<evidence type="ECO:0000256" key="6">
    <source>
        <dbReference type="SAM" id="Phobius"/>
    </source>
</evidence>
<feature type="transmembrane region" description="Helical" evidence="6">
    <location>
        <begin position="849"/>
        <end position="869"/>
    </location>
</feature>
<dbReference type="GO" id="GO:0022857">
    <property type="term" value="F:transmembrane transporter activity"/>
    <property type="evidence" value="ECO:0007669"/>
    <property type="project" value="TreeGrafter"/>
</dbReference>
<evidence type="ECO:0000256" key="2">
    <source>
        <dbReference type="ARBA" id="ARBA00022475"/>
    </source>
</evidence>
<feature type="transmembrane region" description="Helical" evidence="6">
    <location>
        <begin position="100"/>
        <end position="120"/>
    </location>
</feature>
<evidence type="ECO:0000256" key="4">
    <source>
        <dbReference type="ARBA" id="ARBA00022989"/>
    </source>
</evidence>
<reference evidence="9 10" key="1">
    <citation type="submission" date="2018-11" db="EMBL/GenBank/DDBJ databases">
        <title>Chryseotalea sanarue gen. nov., sp., nov., a member of the family Cytophagaceae, isolated from a brackish lake in Hamamatsu Japan.</title>
        <authorList>
            <person name="Maejima Y."/>
            <person name="Iino T."/>
            <person name="Muraguchi Y."/>
            <person name="Fukuda K."/>
            <person name="Ohkuma M."/>
            <person name="Moriuchi R."/>
            <person name="Dohra H."/>
            <person name="Kimbara K."/>
            <person name="Shintani M."/>
        </authorList>
    </citation>
    <scope>NUCLEOTIDE SEQUENCE [LARGE SCALE GENOMIC DNA]</scope>
    <source>
        <strain evidence="9 10">Ys</strain>
    </source>
</reference>
<keyword evidence="10" id="KW-1185">Reference proteome</keyword>
<feature type="transmembrane region" description="Helical" evidence="6">
    <location>
        <begin position="469"/>
        <end position="490"/>
    </location>
</feature>
<dbReference type="Pfam" id="PF02687">
    <property type="entry name" value="FtsX"/>
    <property type="match status" value="2"/>
</dbReference>
<sequence length="886" mass="99967">MSGYADIHPPEWPLKFLRFFLNPKYLEEIEGDLEEIFQENIERYSPGKARRLYAYETLKLIRPNLLKKFMQPANFNHYPMYKNYIKIAWRNLLKKKAYSFINISGLGLGIASCFLIFLFVQHELSYDNYHENGERIYRITHGSRSTGDAAKDAKANPFWVWGNAPVGPALKDYFPEIDKIVQFSGRSDILLTHGDKTYQEDGVFFMDSTAFDVFNWKFITGDARTALAAPYSIVLTQSAAKKYFGDEEAYGKILKGSESSGRSAAGDYVVTGVIEDIPNNSHFHFNVLISLNTFRKSRPEIFENWGYVDFYTYFLGNEQFNERSFQQKIPDFITKNIGDSDSKYTIALESLKDVYLRTNAHRQPGETGSLSNIYIFSIIGLFILIIAMINFMNLSTARSMERAKEVGIRKSIGAAQGSLVLQFLGESILIVFLAMLLAAGVVVVALPFMSGLTGKEFTLTPLLTWQAPLLAFALIIIIGILAGFYPAFVLSGFKPVAVLKGIMHNSGGGGYLRRALVVFQFSLSIALITGTIIVYTQMDHLQNRDLGFDKEQMLIVDYNYDEIVNYYSESLKNTLEASQAISSVAFSRSVPGSYFPNAGTTIENADGEMKMMVQPIFQVGIDFVNHFNLELVAGRSYSRLYPSDSTSALVLNEAAAKQYGYTNPADIVGKKFDQWGRKGEVIGVVKDFNYISLHRNIEPLTLPFDPYSSRYMSVKINPENMDKTIKEVNEVWSKLVPHRPFLYSFLDNDFNQQYKSDLMFKQLFTVFACLAIFIACLGLLGLATYTAELRTKEIGIRKVLGADMRTIILLLSSDFIKLVLIAIIIAIPVSWYVMKEWLAGFAYRMEMQAWIFVVAGLIAVLIAGFTISFQSIKSAVMNPVSSLRNE</sequence>
<evidence type="ECO:0000313" key="10">
    <source>
        <dbReference type="Proteomes" id="UP000288227"/>
    </source>
</evidence>
<feature type="transmembrane region" description="Helical" evidence="6">
    <location>
        <begin position="373"/>
        <end position="394"/>
    </location>
</feature>
<dbReference type="GO" id="GO:0005886">
    <property type="term" value="C:plasma membrane"/>
    <property type="evidence" value="ECO:0007669"/>
    <property type="project" value="UniProtKB-SubCell"/>
</dbReference>
<proteinExistence type="predicted"/>
<keyword evidence="3 6" id="KW-0812">Transmembrane</keyword>
<name>A0A401U6P7_9BACT</name>
<gene>
    <name evidence="9" type="ORF">SanaruYs_08520</name>
</gene>
<dbReference type="InterPro" id="IPR025857">
    <property type="entry name" value="MacB_PCD"/>
</dbReference>